<keyword evidence="2" id="KW-1185">Reference proteome</keyword>
<dbReference type="Gene3D" id="1.25.40.10">
    <property type="entry name" value="Tetratricopeptide repeat domain"/>
    <property type="match status" value="1"/>
</dbReference>
<dbReference type="OrthoDB" id="185373at2759"/>
<evidence type="ECO:0000313" key="2">
    <source>
        <dbReference type="Proteomes" id="UP000289738"/>
    </source>
</evidence>
<dbReference type="EMBL" id="SDMP01000003">
    <property type="protein sequence ID" value="RYR67590.1"/>
    <property type="molecule type" value="Genomic_DNA"/>
</dbReference>
<name>A0A445DWM6_ARAHY</name>
<sequence length="175" mass="19449">MTEIECIPLSFTNAAGSTGDFHALHDAFNKRIQNNCFNIKSTFDFVTDKAFSSSLLNHLLQTLSTLNRGVTRKLQRVDDALHAIEYMARTNVGGCRPNTTTFYPVLNILTRQKAIDHARRMVDFMSTLGVNLDLTGHNYFLIAHYYAGDMVAVAGVLKKMEEDGIGADTREKDGG</sequence>
<accession>A0A445DWM6</accession>
<evidence type="ECO:0008006" key="3">
    <source>
        <dbReference type="Google" id="ProtNLM"/>
    </source>
</evidence>
<dbReference type="InterPro" id="IPR011990">
    <property type="entry name" value="TPR-like_helical_dom_sf"/>
</dbReference>
<reference evidence="1 2" key="1">
    <citation type="submission" date="2019-01" db="EMBL/GenBank/DDBJ databases">
        <title>Sequencing of cultivated peanut Arachis hypogaea provides insights into genome evolution and oil improvement.</title>
        <authorList>
            <person name="Chen X."/>
        </authorList>
    </citation>
    <scope>NUCLEOTIDE SEQUENCE [LARGE SCALE GENOMIC DNA]</scope>
    <source>
        <strain evidence="2">cv. Fuhuasheng</strain>
        <tissue evidence="1">Leaves</tissue>
    </source>
</reference>
<comment type="caution">
    <text evidence="1">The sequence shown here is derived from an EMBL/GenBank/DDBJ whole genome shotgun (WGS) entry which is preliminary data.</text>
</comment>
<organism evidence="1 2">
    <name type="scientific">Arachis hypogaea</name>
    <name type="common">Peanut</name>
    <dbReference type="NCBI Taxonomy" id="3818"/>
    <lineage>
        <taxon>Eukaryota</taxon>
        <taxon>Viridiplantae</taxon>
        <taxon>Streptophyta</taxon>
        <taxon>Embryophyta</taxon>
        <taxon>Tracheophyta</taxon>
        <taxon>Spermatophyta</taxon>
        <taxon>Magnoliopsida</taxon>
        <taxon>eudicotyledons</taxon>
        <taxon>Gunneridae</taxon>
        <taxon>Pentapetalae</taxon>
        <taxon>rosids</taxon>
        <taxon>fabids</taxon>
        <taxon>Fabales</taxon>
        <taxon>Fabaceae</taxon>
        <taxon>Papilionoideae</taxon>
        <taxon>50 kb inversion clade</taxon>
        <taxon>dalbergioids sensu lato</taxon>
        <taxon>Dalbergieae</taxon>
        <taxon>Pterocarpus clade</taxon>
        <taxon>Arachis</taxon>
    </lineage>
</organism>
<dbReference type="Proteomes" id="UP000289738">
    <property type="component" value="Chromosome A03"/>
</dbReference>
<evidence type="ECO:0000313" key="1">
    <source>
        <dbReference type="EMBL" id="RYR67590.1"/>
    </source>
</evidence>
<protein>
    <recommendedName>
        <fullName evidence="3">Pentatricopeptide repeat-containing protein</fullName>
    </recommendedName>
</protein>
<dbReference type="AlphaFoldDB" id="A0A445DWM6"/>
<gene>
    <name evidence="1" type="ORF">Ahy_A03g013987</name>
</gene>
<proteinExistence type="predicted"/>